<proteinExistence type="predicted"/>
<comment type="caution">
    <text evidence="1">The sequence shown here is derived from an EMBL/GenBank/DDBJ whole genome shotgun (WGS) entry which is preliminary data.</text>
</comment>
<gene>
    <name evidence="1" type="ORF">O7A05_13825</name>
</gene>
<name>A0ABU8KBX5_9HYPH</name>
<protein>
    <submittedName>
        <fullName evidence="1">Uncharacterized protein</fullName>
    </submittedName>
</protein>
<sequence>MAETKTIVGADGPYNWRPGYSAHERATDFPLQVEGEQRGAKLLIVGFPRAKELKFRLSICFNAAICRLDYTDEYHPNSLHAPAGLPPFVQGPHYHSWPLNRQFFRGTLTPPDLHLAEPFTNPARTFDAILRWFCADTKIVGLPPDHLIELPKSDLLI</sequence>
<accession>A0ABU8KBX5</accession>
<reference evidence="1 2" key="1">
    <citation type="submission" date="2022-12" db="EMBL/GenBank/DDBJ databases">
        <authorList>
            <person name="Muema E."/>
        </authorList>
    </citation>
    <scope>NUCLEOTIDE SEQUENCE [LARGE SCALE GENOMIC DNA]</scope>
    <source>
        <strain evidence="2">1330</strain>
    </source>
</reference>
<evidence type="ECO:0000313" key="1">
    <source>
        <dbReference type="EMBL" id="MEI9403236.1"/>
    </source>
</evidence>
<keyword evidence="2" id="KW-1185">Reference proteome</keyword>
<dbReference type="RefSeq" id="WP_337093640.1">
    <property type="nucleotide sequence ID" value="NZ_JAPYKO010000008.1"/>
</dbReference>
<dbReference type="EMBL" id="JAPYKO010000008">
    <property type="protein sequence ID" value="MEI9403236.1"/>
    <property type="molecule type" value="Genomic_DNA"/>
</dbReference>
<dbReference type="Proteomes" id="UP001366503">
    <property type="component" value="Unassembled WGS sequence"/>
</dbReference>
<organism evidence="1 2">
    <name type="scientific">Mesorhizobium argentiipisi</name>
    <dbReference type="NCBI Taxonomy" id="3015175"/>
    <lineage>
        <taxon>Bacteria</taxon>
        <taxon>Pseudomonadati</taxon>
        <taxon>Pseudomonadota</taxon>
        <taxon>Alphaproteobacteria</taxon>
        <taxon>Hyphomicrobiales</taxon>
        <taxon>Phyllobacteriaceae</taxon>
        <taxon>Mesorhizobium</taxon>
    </lineage>
</organism>
<evidence type="ECO:0000313" key="2">
    <source>
        <dbReference type="Proteomes" id="UP001366503"/>
    </source>
</evidence>